<dbReference type="Pfam" id="PF07690">
    <property type="entry name" value="MFS_1"/>
    <property type="match status" value="1"/>
</dbReference>
<evidence type="ECO:0000256" key="1">
    <source>
        <dbReference type="ARBA" id="ARBA00022692"/>
    </source>
</evidence>
<keyword evidence="2 4" id="KW-1133">Transmembrane helix</keyword>
<dbReference type="Gene3D" id="1.20.1250.20">
    <property type="entry name" value="MFS general substrate transporter like domains"/>
    <property type="match status" value="1"/>
</dbReference>
<sequence length="424" mass="45372">MAVLSCWVLGALQGAILILVPTMMLQGEISAFSLALPLSLGTFVFMCCSGWWGHLLDKRTSANQSILVIVRWVLLGFLASQLSFIVFLQFSEFQGISLVIALCLSRVLHGLFCSAIIPSAQLTLSHKDKKGEKLVWSSIATNIGRLTAPLLTFVPIDINYFSLWFIASVTLVAAVIAWFSHNANTDVSTDAKDEQVPSYPLTTQEVSLDALTQHTSPTSIGSVKTEVFSLFANPLLISVCIAAVLITLFSSQLQFSLGPLLLAQFGSAELASNMTASLLFAASASALVSLFILYRPLSRSPILFIFVISASFIAGSLLFVMQKQLIVAVVLISAALSMAPAWYTALAIHASKYNKARTSAAVSQGHTLGNAFGGLAGGLLLILGQQALLLSFILLMVLILCAGGMVYHRGHRVNTTNKVSIAKS</sequence>
<reference evidence="5 6" key="1">
    <citation type="submission" date="2024-02" db="EMBL/GenBank/DDBJ databases">
        <title>Bacteria isolated from the canopy kelp, Nereocystis luetkeana.</title>
        <authorList>
            <person name="Pfister C.A."/>
            <person name="Younker I.T."/>
            <person name="Light S.H."/>
        </authorList>
    </citation>
    <scope>NUCLEOTIDE SEQUENCE [LARGE SCALE GENOMIC DNA]</scope>
    <source>
        <strain evidence="5 6">TI.2.07</strain>
    </source>
</reference>
<feature type="transmembrane region" description="Helical" evidence="4">
    <location>
        <begin position="367"/>
        <end position="383"/>
    </location>
</feature>
<evidence type="ECO:0000313" key="5">
    <source>
        <dbReference type="EMBL" id="MEL0660111.1"/>
    </source>
</evidence>
<feature type="transmembrane region" description="Helical" evidence="4">
    <location>
        <begin position="389"/>
        <end position="408"/>
    </location>
</feature>
<feature type="transmembrane region" description="Helical" evidence="4">
    <location>
        <begin position="227"/>
        <end position="250"/>
    </location>
</feature>
<feature type="transmembrane region" description="Helical" evidence="4">
    <location>
        <begin position="270"/>
        <end position="294"/>
    </location>
</feature>
<dbReference type="InterPro" id="IPR011701">
    <property type="entry name" value="MFS"/>
</dbReference>
<feature type="transmembrane region" description="Helical" evidence="4">
    <location>
        <begin position="30"/>
        <end position="53"/>
    </location>
</feature>
<dbReference type="Proteomes" id="UP001366060">
    <property type="component" value="Unassembled WGS sequence"/>
</dbReference>
<dbReference type="InterPro" id="IPR036259">
    <property type="entry name" value="MFS_trans_sf"/>
</dbReference>
<organism evidence="5 6">
    <name type="scientific">Psychromonas arctica</name>
    <dbReference type="NCBI Taxonomy" id="168275"/>
    <lineage>
        <taxon>Bacteria</taxon>
        <taxon>Pseudomonadati</taxon>
        <taxon>Pseudomonadota</taxon>
        <taxon>Gammaproteobacteria</taxon>
        <taxon>Alteromonadales</taxon>
        <taxon>Psychromonadaceae</taxon>
        <taxon>Psychromonas</taxon>
    </lineage>
</organism>
<accession>A0ABU9HEW0</accession>
<keyword evidence="6" id="KW-1185">Reference proteome</keyword>
<evidence type="ECO:0000256" key="4">
    <source>
        <dbReference type="SAM" id="Phobius"/>
    </source>
</evidence>
<feature type="transmembrane region" description="Helical" evidence="4">
    <location>
        <begin position="160"/>
        <end position="179"/>
    </location>
</feature>
<evidence type="ECO:0000256" key="3">
    <source>
        <dbReference type="ARBA" id="ARBA00023136"/>
    </source>
</evidence>
<keyword evidence="1 4" id="KW-0812">Transmembrane</keyword>
<feature type="transmembrane region" description="Helical" evidence="4">
    <location>
        <begin position="96"/>
        <end position="122"/>
    </location>
</feature>
<protein>
    <submittedName>
        <fullName evidence="5">MFS transporter</fullName>
    </submittedName>
</protein>
<name>A0ABU9HEW0_9GAMM</name>
<dbReference type="RefSeq" id="WP_341628597.1">
    <property type="nucleotide sequence ID" value="NZ_JBAKBA010000033.1"/>
</dbReference>
<feature type="transmembrane region" description="Helical" evidence="4">
    <location>
        <begin position="65"/>
        <end position="90"/>
    </location>
</feature>
<feature type="transmembrane region" description="Helical" evidence="4">
    <location>
        <begin position="325"/>
        <end position="346"/>
    </location>
</feature>
<feature type="transmembrane region" description="Helical" evidence="4">
    <location>
        <begin position="134"/>
        <end position="154"/>
    </location>
</feature>
<proteinExistence type="predicted"/>
<dbReference type="EMBL" id="JBAKBA010000033">
    <property type="protein sequence ID" value="MEL0660111.1"/>
    <property type="molecule type" value="Genomic_DNA"/>
</dbReference>
<dbReference type="SUPFAM" id="SSF103473">
    <property type="entry name" value="MFS general substrate transporter"/>
    <property type="match status" value="1"/>
</dbReference>
<keyword evidence="3 4" id="KW-0472">Membrane</keyword>
<comment type="caution">
    <text evidence="5">The sequence shown here is derived from an EMBL/GenBank/DDBJ whole genome shotgun (WGS) entry which is preliminary data.</text>
</comment>
<evidence type="ECO:0000256" key="2">
    <source>
        <dbReference type="ARBA" id="ARBA00022989"/>
    </source>
</evidence>
<evidence type="ECO:0000313" key="6">
    <source>
        <dbReference type="Proteomes" id="UP001366060"/>
    </source>
</evidence>
<feature type="transmembrane region" description="Helical" evidence="4">
    <location>
        <begin position="301"/>
        <end position="319"/>
    </location>
</feature>
<gene>
    <name evidence="5" type="ORF">V6255_13295</name>
</gene>